<dbReference type="RefSeq" id="XP_060423974.1">
    <property type="nucleotide sequence ID" value="XM_060572960.1"/>
</dbReference>
<dbReference type="GO" id="GO:0003676">
    <property type="term" value="F:nucleic acid binding"/>
    <property type="evidence" value="ECO:0007669"/>
    <property type="project" value="InterPro"/>
</dbReference>
<proteinExistence type="predicted"/>
<accession>A0AAJ0A9V1</accession>
<organism evidence="1 2">
    <name type="scientific">Colletotrichum godetiae</name>
    <dbReference type="NCBI Taxonomy" id="1209918"/>
    <lineage>
        <taxon>Eukaryota</taxon>
        <taxon>Fungi</taxon>
        <taxon>Dikarya</taxon>
        <taxon>Ascomycota</taxon>
        <taxon>Pezizomycotina</taxon>
        <taxon>Sordariomycetes</taxon>
        <taxon>Hypocreomycetidae</taxon>
        <taxon>Glomerellales</taxon>
        <taxon>Glomerellaceae</taxon>
        <taxon>Colletotrichum</taxon>
        <taxon>Colletotrichum acutatum species complex</taxon>
    </lineage>
</organism>
<dbReference type="InterPro" id="IPR036875">
    <property type="entry name" value="Znf_CCHC_sf"/>
</dbReference>
<protein>
    <submittedName>
        <fullName evidence="1">Uncharacterized protein</fullName>
    </submittedName>
</protein>
<reference evidence="1" key="1">
    <citation type="submission" date="2021-06" db="EMBL/GenBank/DDBJ databases">
        <title>Comparative genomics, transcriptomics and evolutionary studies reveal genomic signatures of adaptation to plant cell wall in hemibiotrophic fungi.</title>
        <authorList>
            <consortium name="DOE Joint Genome Institute"/>
            <person name="Baroncelli R."/>
            <person name="Diaz J.F."/>
            <person name="Benocci T."/>
            <person name="Peng M."/>
            <person name="Battaglia E."/>
            <person name="Haridas S."/>
            <person name="Andreopoulos W."/>
            <person name="Labutti K."/>
            <person name="Pangilinan J."/>
            <person name="Floch G.L."/>
            <person name="Makela M.R."/>
            <person name="Henrissat B."/>
            <person name="Grigoriev I.V."/>
            <person name="Crouch J.A."/>
            <person name="De Vries R.P."/>
            <person name="Sukno S.A."/>
            <person name="Thon M.R."/>
        </authorList>
    </citation>
    <scope>NUCLEOTIDE SEQUENCE</scope>
    <source>
        <strain evidence="1">CBS 193.32</strain>
    </source>
</reference>
<keyword evidence="2" id="KW-1185">Reference proteome</keyword>
<sequence>MLSKRSDYLKRDPENSNVVCGKCSARGHALIDCIWTGPFGNIDGCPLCNTTQHRLDDCREFHGMERERWISTPLLRHLSVVRRAHKPPILTMRCWPRFESTIRHGYQNDGFIHPVGHPWTKPFAMKVWRDTFKDVNKQFWPTYDYTKNSDNQSHLQAGSMTRDWETILQNDDLILEDQRQHGWNVNKTVYW</sequence>
<dbReference type="AlphaFoldDB" id="A0AAJ0A9V1"/>
<dbReference type="EMBL" id="JAHMHR010000063">
    <property type="protein sequence ID" value="KAK1659210.1"/>
    <property type="molecule type" value="Genomic_DNA"/>
</dbReference>
<dbReference type="SUPFAM" id="SSF57756">
    <property type="entry name" value="Retrovirus zinc finger-like domains"/>
    <property type="match status" value="1"/>
</dbReference>
<dbReference type="Proteomes" id="UP001224890">
    <property type="component" value="Unassembled WGS sequence"/>
</dbReference>
<name>A0AAJ0A9V1_9PEZI</name>
<comment type="caution">
    <text evidence="1">The sequence shown here is derived from an EMBL/GenBank/DDBJ whole genome shotgun (WGS) entry which is preliminary data.</text>
</comment>
<dbReference type="GeneID" id="85457486"/>
<evidence type="ECO:0000313" key="1">
    <source>
        <dbReference type="EMBL" id="KAK1659210.1"/>
    </source>
</evidence>
<dbReference type="GO" id="GO:0008270">
    <property type="term" value="F:zinc ion binding"/>
    <property type="evidence" value="ECO:0007669"/>
    <property type="project" value="InterPro"/>
</dbReference>
<evidence type="ECO:0000313" key="2">
    <source>
        <dbReference type="Proteomes" id="UP001224890"/>
    </source>
</evidence>
<gene>
    <name evidence="1" type="ORF">BDP55DRAFT_637092</name>
</gene>